<gene>
    <name evidence="2" type="ORF">SCHPADRAFT_280089</name>
</gene>
<reference evidence="2 3" key="1">
    <citation type="submission" date="2015-04" db="EMBL/GenBank/DDBJ databases">
        <title>Complete genome sequence of Schizopora paradoxa KUC8140, a cosmopolitan wood degrader in East Asia.</title>
        <authorList>
            <consortium name="DOE Joint Genome Institute"/>
            <person name="Min B."/>
            <person name="Park H."/>
            <person name="Jang Y."/>
            <person name="Kim J.-J."/>
            <person name="Kim K.H."/>
            <person name="Pangilinan J."/>
            <person name="Lipzen A."/>
            <person name="Riley R."/>
            <person name="Grigoriev I.V."/>
            <person name="Spatafora J.W."/>
            <person name="Choi I.-G."/>
        </authorList>
    </citation>
    <scope>NUCLEOTIDE SEQUENCE [LARGE SCALE GENOMIC DNA]</scope>
    <source>
        <strain evidence="2 3">KUC8140</strain>
    </source>
</reference>
<evidence type="ECO:0000313" key="2">
    <source>
        <dbReference type="EMBL" id="KLO15097.1"/>
    </source>
</evidence>
<feature type="region of interest" description="Disordered" evidence="1">
    <location>
        <begin position="15"/>
        <end position="63"/>
    </location>
</feature>
<feature type="compositionally biased region" description="Polar residues" evidence="1">
    <location>
        <begin position="239"/>
        <end position="251"/>
    </location>
</feature>
<dbReference type="EMBL" id="KQ085934">
    <property type="protein sequence ID" value="KLO15097.1"/>
    <property type="molecule type" value="Genomic_DNA"/>
</dbReference>
<accession>A0A0H2RU16</accession>
<dbReference type="Proteomes" id="UP000053477">
    <property type="component" value="Unassembled WGS sequence"/>
</dbReference>
<name>A0A0H2RU16_9AGAM</name>
<evidence type="ECO:0000256" key="1">
    <source>
        <dbReference type="SAM" id="MobiDB-lite"/>
    </source>
</evidence>
<feature type="region of interest" description="Disordered" evidence="1">
    <location>
        <begin position="94"/>
        <end position="150"/>
    </location>
</feature>
<keyword evidence="3" id="KW-1185">Reference proteome</keyword>
<feature type="compositionally biased region" description="Basic and acidic residues" evidence="1">
    <location>
        <begin position="137"/>
        <end position="146"/>
    </location>
</feature>
<dbReference type="STRING" id="27342.A0A0H2RU16"/>
<dbReference type="AlphaFoldDB" id="A0A0H2RU16"/>
<feature type="compositionally biased region" description="Polar residues" evidence="1">
    <location>
        <begin position="386"/>
        <end position="395"/>
    </location>
</feature>
<dbReference type="OrthoDB" id="3191896at2759"/>
<feature type="compositionally biased region" description="Basic and acidic residues" evidence="1">
    <location>
        <begin position="252"/>
        <end position="264"/>
    </location>
</feature>
<organism evidence="2 3">
    <name type="scientific">Schizopora paradoxa</name>
    <dbReference type="NCBI Taxonomy" id="27342"/>
    <lineage>
        <taxon>Eukaryota</taxon>
        <taxon>Fungi</taxon>
        <taxon>Dikarya</taxon>
        <taxon>Basidiomycota</taxon>
        <taxon>Agaricomycotina</taxon>
        <taxon>Agaricomycetes</taxon>
        <taxon>Hymenochaetales</taxon>
        <taxon>Schizoporaceae</taxon>
        <taxon>Schizopora</taxon>
    </lineage>
</organism>
<proteinExistence type="predicted"/>
<feature type="compositionally biased region" description="Low complexity" evidence="1">
    <location>
        <begin position="304"/>
        <end position="319"/>
    </location>
</feature>
<protein>
    <submittedName>
        <fullName evidence="2">Uncharacterized protein</fullName>
    </submittedName>
</protein>
<dbReference type="InParanoid" id="A0A0H2RU16"/>
<feature type="region of interest" description="Disordered" evidence="1">
    <location>
        <begin position="293"/>
        <end position="395"/>
    </location>
</feature>
<sequence>MTDFTINVESIGMDERLSDEKLEQAFRDAEEASERRLEEEDDEEEEEEESAPPAPLSAIAGNLSALGAAKKRRRGSISISRVGTHPELAALQADVPTPTLVGGNASPVPWAPSTPYHIRSGSASSLTSDDDDEEGEVDHAAEENHVTQKQTIIGRRNTISKAVGSVFARTLPRMRSLHGLADIAQDELVIGVKVQESTTEEKKVEGEIAADANPGGVASMSTSQQHKRNSAVKTKAPLRTQTSSRSLPESTAESKKRRDDKEGSSSRNLMYYARMLAQKFRRKSVSSKRILGIKAASSDNLKKASAATSDSTSTAQTAAPEKQAGVKDTNATNAKAEKDSPSPSSSPAMPIAPVSTASAPKPLGSTPKRSSDASSPASVPLPPSPITSAHPTSIL</sequence>
<feature type="compositionally biased region" description="Basic and acidic residues" evidence="1">
    <location>
        <begin position="15"/>
        <end position="38"/>
    </location>
</feature>
<feature type="compositionally biased region" description="Acidic residues" evidence="1">
    <location>
        <begin position="39"/>
        <end position="50"/>
    </location>
</feature>
<feature type="region of interest" description="Disordered" evidence="1">
    <location>
        <begin position="197"/>
        <end position="269"/>
    </location>
</feature>
<evidence type="ECO:0000313" key="3">
    <source>
        <dbReference type="Proteomes" id="UP000053477"/>
    </source>
</evidence>